<reference evidence="10 11" key="1">
    <citation type="journal article" date="2011" name="Appl. Environ. Microbiol.">
        <title>Methanogenic archaea isolated from Taiwan's Chelungpu fault.</title>
        <authorList>
            <person name="Wu S.Y."/>
            <person name="Lai M.C."/>
        </authorList>
    </citation>
    <scope>NUCLEOTIDE SEQUENCE [LARGE SCALE GENOMIC DNA]</scope>
    <source>
        <strain evidence="10 11">St545Mb</strain>
    </source>
</reference>
<dbReference type="CDD" id="cd02440">
    <property type="entry name" value="AdoMet_MTases"/>
    <property type="match status" value="1"/>
</dbReference>
<sequence length="247" mass="26802">MDADTRKGAVRKNYGQIALGMVQGCGCCGDLSGEEIAGSIGYSSDDISSFPDANLGLGCGNPTALGQIHEGELVLDLGSGAGFDSFLAARKVGKTGKVIGVDMTAEMLAKARENAERYGFGNVEFRQGDIEKLPVETGSVDVVMSNCVINLAPDKSRVFREAYRVLKDNGRMYLSDIVLLKDLTPEEKIDEKLICACVGGALLKDEYLRIIREAGFTIRIIDEDKDISKRQYSGYALESLKLELRKK</sequence>
<gene>
    <name evidence="10" type="ORF">PV02_05330</name>
</gene>
<evidence type="ECO:0000256" key="7">
    <source>
        <dbReference type="ARBA" id="ARBA00047943"/>
    </source>
</evidence>
<dbReference type="InterPro" id="IPR029063">
    <property type="entry name" value="SAM-dependent_MTases_sf"/>
</dbReference>
<dbReference type="Pfam" id="PF13847">
    <property type="entry name" value="Methyltransf_31"/>
    <property type="match status" value="1"/>
</dbReference>
<keyword evidence="1" id="KW-0808">Transferase</keyword>
<evidence type="ECO:0000256" key="6">
    <source>
        <dbReference type="ARBA" id="ARBA00047941"/>
    </source>
</evidence>
<evidence type="ECO:0000313" key="11">
    <source>
        <dbReference type="Proteomes" id="UP001206983"/>
    </source>
</evidence>
<protein>
    <recommendedName>
        <fullName evidence="5">Arsenite methyltransferase</fullName>
        <ecNumber evidence="4">2.1.1.137</ecNumber>
    </recommendedName>
</protein>
<proteinExistence type="inferred from homology"/>
<dbReference type="SUPFAM" id="SSF53335">
    <property type="entry name" value="S-adenosyl-L-methionine-dependent methyltransferases"/>
    <property type="match status" value="1"/>
</dbReference>
<feature type="domain" description="Methyltransferase" evidence="9">
    <location>
        <begin position="69"/>
        <end position="215"/>
    </location>
</feature>
<dbReference type="InterPro" id="IPR025714">
    <property type="entry name" value="Methyltranfer_dom"/>
</dbReference>
<dbReference type="PROSITE" id="PS51257">
    <property type="entry name" value="PROKAR_LIPOPROTEIN"/>
    <property type="match status" value="1"/>
</dbReference>
<comment type="catalytic activity">
    <reaction evidence="7">
        <text>arsenic triglutathione + 2 [thioredoxin]-dithiol + 2 S-adenosyl-L-methionine + H2O = dimethylarsinous acid + 2 [thioredoxin]-disulfide + 3 glutathione + 2 S-adenosyl-L-homocysteine + 2 H(+)</text>
        <dbReference type="Rhea" id="RHEA:69464"/>
        <dbReference type="Rhea" id="RHEA-COMP:10698"/>
        <dbReference type="Rhea" id="RHEA-COMP:10700"/>
        <dbReference type="ChEBI" id="CHEBI:15377"/>
        <dbReference type="ChEBI" id="CHEBI:15378"/>
        <dbReference type="ChEBI" id="CHEBI:23808"/>
        <dbReference type="ChEBI" id="CHEBI:29950"/>
        <dbReference type="ChEBI" id="CHEBI:50058"/>
        <dbReference type="ChEBI" id="CHEBI:57856"/>
        <dbReference type="ChEBI" id="CHEBI:57925"/>
        <dbReference type="ChEBI" id="CHEBI:59789"/>
        <dbReference type="ChEBI" id="CHEBI:183640"/>
        <dbReference type="EC" id="2.1.1.137"/>
    </reaction>
</comment>
<comment type="caution">
    <text evidence="10">The sequence shown here is derived from an EMBL/GenBank/DDBJ whole genome shotgun (WGS) entry which is preliminary data.</text>
</comment>
<dbReference type="Gene3D" id="3.40.50.150">
    <property type="entry name" value="Vaccinia Virus protein VP39"/>
    <property type="match status" value="1"/>
</dbReference>
<evidence type="ECO:0000256" key="4">
    <source>
        <dbReference type="ARBA" id="ARBA00034521"/>
    </source>
</evidence>
<dbReference type="PANTHER" id="PTHR43675">
    <property type="entry name" value="ARSENITE METHYLTRANSFERASE"/>
    <property type="match status" value="1"/>
</dbReference>
<dbReference type="EC" id="2.1.1.137" evidence="4"/>
<evidence type="ECO:0000256" key="8">
    <source>
        <dbReference type="ARBA" id="ARBA00048428"/>
    </source>
</evidence>
<evidence type="ECO:0000313" key="10">
    <source>
        <dbReference type="EMBL" id="MCQ6963176.1"/>
    </source>
</evidence>
<keyword evidence="11" id="KW-1185">Reference proteome</keyword>
<evidence type="ECO:0000259" key="9">
    <source>
        <dbReference type="Pfam" id="PF13847"/>
    </source>
</evidence>
<organism evidence="10 11">
    <name type="scientific">Methanolobus chelungpuianus</name>
    <dbReference type="NCBI Taxonomy" id="502115"/>
    <lineage>
        <taxon>Archaea</taxon>
        <taxon>Methanobacteriati</taxon>
        <taxon>Methanobacteriota</taxon>
        <taxon>Stenosarchaea group</taxon>
        <taxon>Methanomicrobia</taxon>
        <taxon>Methanosarcinales</taxon>
        <taxon>Methanosarcinaceae</taxon>
        <taxon>Methanolobus</taxon>
    </lineage>
</organism>
<comment type="catalytic activity">
    <reaction evidence="6">
        <text>arsenic triglutathione + [thioredoxin]-dithiol + S-adenosyl-L-methionine + 2 H2O = methylarsonous acid + [thioredoxin]-disulfide + 3 glutathione + S-adenosyl-L-homocysteine + H(+)</text>
        <dbReference type="Rhea" id="RHEA:69460"/>
        <dbReference type="Rhea" id="RHEA-COMP:10698"/>
        <dbReference type="Rhea" id="RHEA-COMP:10700"/>
        <dbReference type="ChEBI" id="CHEBI:15377"/>
        <dbReference type="ChEBI" id="CHEBI:15378"/>
        <dbReference type="ChEBI" id="CHEBI:17826"/>
        <dbReference type="ChEBI" id="CHEBI:29950"/>
        <dbReference type="ChEBI" id="CHEBI:50058"/>
        <dbReference type="ChEBI" id="CHEBI:57856"/>
        <dbReference type="ChEBI" id="CHEBI:57925"/>
        <dbReference type="ChEBI" id="CHEBI:59789"/>
        <dbReference type="ChEBI" id="CHEBI:183640"/>
        <dbReference type="EC" id="2.1.1.137"/>
    </reaction>
</comment>
<dbReference type="AlphaFoldDB" id="A0AAE3HAU9"/>
<keyword evidence="2" id="KW-0949">S-adenosyl-L-methionine</keyword>
<accession>A0AAE3HAU9</accession>
<dbReference type="GO" id="GO:0030791">
    <property type="term" value="F:arsenite methyltransferase activity"/>
    <property type="evidence" value="ECO:0007669"/>
    <property type="project" value="UniProtKB-EC"/>
</dbReference>
<dbReference type="InterPro" id="IPR026669">
    <property type="entry name" value="Arsenite_MeTrfase-like"/>
</dbReference>
<dbReference type="PANTHER" id="PTHR43675:SF8">
    <property type="entry name" value="ARSENITE METHYLTRANSFERASE"/>
    <property type="match status" value="1"/>
</dbReference>
<evidence type="ECO:0000256" key="5">
    <source>
        <dbReference type="ARBA" id="ARBA00034545"/>
    </source>
</evidence>
<evidence type="ECO:0000256" key="3">
    <source>
        <dbReference type="ARBA" id="ARBA00034487"/>
    </source>
</evidence>
<evidence type="ECO:0000256" key="2">
    <source>
        <dbReference type="ARBA" id="ARBA00022691"/>
    </source>
</evidence>
<dbReference type="NCBIfam" id="NF008823">
    <property type="entry name" value="PRK11873.1"/>
    <property type="match status" value="1"/>
</dbReference>
<comment type="similarity">
    <text evidence="3">Belongs to the methyltransferase superfamily. Arsenite methyltransferase family.</text>
</comment>
<dbReference type="Proteomes" id="UP001206983">
    <property type="component" value="Unassembled WGS sequence"/>
</dbReference>
<name>A0AAE3HAU9_9EURY</name>
<evidence type="ECO:0000256" key="1">
    <source>
        <dbReference type="ARBA" id="ARBA00022679"/>
    </source>
</evidence>
<dbReference type="EMBL" id="JTEO01000004">
    <property type="protein sequence ID" value="MCQ6963176.1"/>
    <property type="molecule type" value="Genomic_DNA"/>
</dbReference>
<comment type="catalytic activity">
    <reaction evidence="8">
        <text>arsenic triglutathione + 3 [thioredoxin]-dithiol + 3 S-adenosyl-L-methionine = trimethylarsine + 3 [thioredoxin]-disulfide + 3 glutathione + 3 S-adenosyl-L-homocysteine + 3 H(+)</text>
        <dbReference type="Rhea" id="RHEA:69432"/>
        <dbReference type="Rhea" id="RHEA-COMP:10698"/>
        <dbReference type="Rhea" id="RHEA-COMP:10700"/>
        <dbReference type="ChEBI" id="CHEBI:15378"/>
        <dbReference type="ChEBI" id="CHEBI:27130"/>
        <dbReference type="ChEBI" id="CHEBI:29950"/>
        <dbReference type="ChEBI" id="CHEBI:50058"/>
        <dbReference type="ChEBI" id="CHEBI:57856"/>
        <dbReference type="ChEBI" id="CHEBI:57925"/>
        <dbReference type="ChEBI" id="CHEBI:59789"/>
        <dbReference type="ChEBI" id="CHEBI:183640"/>
        <dbReference type="EC" id="2.1.1.137"/>
    </reaction>
</comment>